<gene>
    <name evidence="2" type="ORF">RUMCAL_03228</name>
</gene>
<feature type="transmembrane region" description="Helical" evidence="1">
    <location>
        <begin position="156"/>
        <end position="175"/>
    </location>
</feature>
<keyword evidence="1" id="KW-1133">Transmembrane helix</keyword>
<comment type="caution">
    <text evidence="2">The sequence shown here is derived from an EMBL/GenBank/DDBJ whole genome shotgun (WGS) entry which is preliminary data.</text>
</comment>
<feature type="transmembrane region" description="Helical" evidence="1">
    <location>
        <begin position="134"/>
        <end position="150"/>
    </location>
</feature>
<sequence length="236" mass="26486">MQFYDGWFDVGYGLVIVGLIISLWASWNVKSTFRRYQNDRNSRGLTAAQVARQILDDNGLYQIRIEQIAGNLTDHYDPSGNVIRLSESVYNSTSVAAIGVAAHECGHAVQHEVNYVPMQVRSAIIPITQIGSRFWYIIFVLGMIFSNSYIGAPLQMIGILLFTLIVVFQLVTLPVEFNASRRAMQTLESRYILSGEELTKARKVLTAAALTYVAALLNGILQLLRLLSISKRNNRR</sequence>
<dbReference type="Proteomes" id="UP000016662">
    <property type="component" value="Unassembled WGS sequence"/>
</dbReference>
<name>U2K6F3_9FIRM</name>
<accession>U2K6F3</accession>
<dbReference type="AlphaFoldDB" id="U2K6F3"/>
<dbReference type="EMBL" id="AWVF01000428">
    <property type="protein sequence ID" value="ERJ87862.1"/>
    <property type="molecule type" value="Genomic_DNA"/>
</dbReference>
<evidence type="ECO:0000256" key="1">
    <source>
        <dbReference type="SAM" id="Phobius"/>
    </source>
</evidence>
<feature type="transmembrane region" description="Helical" evidence="1">
    <location>
        <begin position="204"/>
        <end position="224"/>
    </location>
</feature>
<keyword evidence="3" id="KW-1185">Reference proteome</keyword>
<organism evidence="2 3">
    <name type="scientific">Ruminococcus callidus ATCC 27760</name>
    <dbReference type="NCBI Taxonomy" id="411473"/>
    <lineage>
        <taxon>Bacteria</taxon>
        <taxon>Bacillati</taxon>
        <taxon>Bacillota</taxon>
        <taxon>Clostridia</taxon>
        <taxon>Eubacteriales</taxon>
        <taxon>Oscillospiraceae</taxon>
        <taxon>Ruminococcus</taxon>
    </lineage>
</organism>
<dbReference type="PANTHER" id="PTHR36434">
    <property type="entry name" value="MEMBRANE PROTEASE YUGP-RELATED"/>
    <property type="match status" value="1"/>
</dbReference>
<dbReference type="OrthoDB" id="9784298at2"/>
<evidence type="ECO:0000313" key="3">
    <source>
        <dbReference type="Proteomes" id="UP000016662"/>
    </source>
</evidence>
<dbReference type="PATRIC" id="fig|411473.3.peg.2701"/>
<keyword evidence="1" id="KW-0812">Transmembrane</keyword>
<dbReference type="HOGENOM" id="CLU_084406_0_0_9"/>
<dbReference type="RefSeq" id="WP_021681457.1">
    <property type="nucleotide sequence ID" value="NZ_KI260352.1"/>
</dbReference>
<reference evidence="2 3" key="1">
    <citation type="submission" date="2013-07" db="EMBL/GenBank/DDBJ databases">
        <authorList>
            <person name="Weinstock G."/>
            <person name="Sodergren E."/>
            <person name="Wylie T."/>
            <person name="Fulton L."/>
            <person name="Fulton R."/>
            <person name="Fronick C."/>
            <person name="O'Laughlin M."/>
            <person name="Godfrey J."/>
            <person name="Miner T."/>
            <person name="Herter B."/>
            <person name="Appelbaum E."/>
            <person name="Cordes M."/>
            <person name="Lek S."/>
            <person name="Wollam A."/>
            <person name="Pepin K.H."/>
            <person name="Palsikar V.B."/>
            <person name="Mitreva M."/>
            <person name="Wilson R.K."/>
        </authorList>
    </citation>
    <scope>NUCLEOTIDE SEQUENCE [LARGE SCALE GENOMIC DNA]</scope>
    <source>
        <strain evidence="2 3">ATCC 27760</strain>
    </source>
</reference>
<keyword evidence="1" id="KW-0472">Membrane</keyword>
<feature type="transmembrane region" description="Helical" evidence="1">
    <location>
        <begin position="6"/>
        <end position="27"/>
    </location>
</feature>
<dbReference type="PANTHER" id="PTHR36434:SF1">
    <property type="entry name" value="MEMBRANE PROTEASE YUGP-RELATED"/>
    <property type="match status" value="1"/>
</dbReference>
<dbReference type="Pfam" id="PF04298">
    <property type="entry name" value="Zn_peptidase_2"/>
    <property type="match status" value="1"/>
</dbReference>
<evidence type="ECO:0000313" key="2">
    <source>
        <dbReference type="EMBL" id="ERJ87862.1"/>
    </source>
</evidence>
<proteinExistence type="predicted"/>
<dbReference type="eggNOG" id="COG2738">
    <property type="taxonomic scope" value="Bacteria"/>
</dbReference>
<dbReference type="InterPro" id="IPR007395">
    <property type="entry name" value="Zn_peptidase_2"/>
</dbReference>
<dbReference type="STRING" id="411473.RUMCAL_03228"/>
<protein>
    <submittedName>
        <fullName evidence="2">Putative neutral zinc metallopeptidase</fullName>
    </submittedName>
</protein>